<reference evidence="2 3" key="1">
    <citation type="journal article" date="2018" name="Arch. Microbiol.">
        <title>New insights into the metabolic potential of the phototrophic purple bacterium Rhodopila globiformis DSM 161(T) from its draft genome sequence and evidence for a vanadium-dependent nitrogenase.</title>
        <authorList>
            <person name="Imhoff J.F."/>
            <person name="Rahn T."/>
            <person name="Kunzel S."/>
            <person name="Neulinger S.C."/>
        </authorList>
    </citation>
    <scope>NUCLEOTIDE SEQUENCE [LARGE SCALE GENOMIC DNA]</scope>
    <source>
        <strain evidence="2 3">DSM 161</strain>
    </source>
</reference>
<gene>
    <name evidence="2" type="ORF">CCS01_13815</name>
</gene>
<dbReference type="RefSeq" id="WP_104519427.1">
    <property type="nucleotide sequence ID" value="NZ_NHRY01000139.1"/>
</dbReference>
<proteinExistence type="predicted"/>
<organism evidence="2 3">
    <name type="scientific">Rhodopila globiformis</name>
    <name type="common">Rhodopseudomonas globiformis</name>
    <dbReference type="NCBI Taxonomy" id="1071"/>
    <lineage>
        <taxon>Bacteria</taxon>
        <taxon>Pseudomonadati</taxon>
        <taxon>Pseudomonadota</taxon>
        <taxon>Alphaproteobacteria</taxon>
        <taxon>Acetobacterales</taxon>
        <taxon>Acetobacteraceae</taxon>
        <taxon>Rhodopila</taxon>
    </lineage>
</organism>
<dbReference type="Proteomes" id="UP000239724">
    <property type="component" value="Unassembled WGS sequence"/>
</dbReference>
<feature type="region of interest" description="Disordered" evidence="1">
    <location>
        <begin position="44"/>
        <end position="66"/>
    </location>
</feature>
<protein>
    <submittedName>
        <fullName evidence="2">Uncharacterized protein</fullName>
    </submittedName>
</protein>
<name>A0A2S6NGH2_RHOGL</name>
<evidence type="ECO:0000313" key="2">
    <source>
        <dbReference type="EMBL" id="PPQ33742.1"/>
    </source>
</evidence>
<keyword evidence="3" id="KW-1185">Reference proteome</keyword>
<evidence type="ECO:0000256" key="1">
    <source>
        <dbReference type="SAM" id="MobiDB-lite"/>
    </source>
</evidence>
<dbReference type="AlphaFoldDB" id="A0A2S6NGH2"/>
<sequence>MPMIETLIEPRRVTRVFFDCRNADPGPDDQRRIAAAVAEALALGDDEDDEPDAGYALMPPAESLAA</sequence>
<dbReference type="EMBL" id="NHRY01000139">
    <property type="protein sequence ID" value="PPQ33742.1"/>
    <property type="molecule type" value="Genomic_DNA"/>
</dbReference>
<evidence type="ECO:0000313" key="3">
    <source>
        <dbReference type="Proteomes" id="UP000239724"/>
    </source>
</evidence>
<comment type="caution">
    <text evidence="2">The sequence shown here is derived from an EMBL/GenBank/DDBJ whole genome shotgun (WGS) entry which is preliminary data.</text>
</comment>
<accession>A0A2S6NGH2</accession>